<dbReference type="Pfam" id="PF00313">
    <property type="entry name" value="CSD"/>
    <property type="match status" value="1"/>
</dbReference>
<dbReference type="InterPro" id="IPR012340">
    <property type="entry name" value="NA-bd_OB-fold"/>
</dbReference>
<feature type="domain" description="CSD" evidence="2">
    <location>
        <begin position="1"/>
        <end position="65"/>
    </location>
</feature>
<name>A0A1I1E182_9GAMM</name>
<feature type="coiled-coil region" evidence="1">
    <location>
        <begin position="160"/>
        <end position="194"/>
    </location>
</feature>
<evidence type="ECO:0000313" key="3">
    <source>
        <dbReference type="EMBL" id="SFB80824.1"/>
    </source>
</evidence>
<accession>A0A1I1E182</accession>
<dbReference type="EMBL" id="FOLH01000001">
    <property type="protein sequence ID" value="SFB80824.1"/>
    <property type="molecule type" value="Genomic_DNA"/>
</dbReference>
<dbReference type="SUPFAM" id="SSF50249">
    <property type="entry name" value="Nucleic acid-binding proteins"/>
    <property type="match status" value="1"/>
</dbReference>
<dbReference type="PROSITE" id="PS51857">
    <property type="entry name" value="CSD_2"/>
    <property type="match status" value="1"/>
</dbReference>
<dbReference type="GO" id="GO:0005829">
    <property type="term" value="C:cytosol"/>
    <property type="evidence" value="ECO:0007669"/>
    <property type="project" value="UniProtKB-ARBA"/>
</dbReference>
<dbReference type="STRING" id="1122252.SAMN05660443_0255"/>
<keyword evidence="4" id="KW-1185">Reference proteome</keyword>
<organism evidence="3 4">
    <name type="scientific">Marinospirillum celere</name>
    <dbReference type="NCBI Taxonomy" id="1122252"/>
    <lineage>
        <taxon>Bacteria</taxon>
        <taxon>Pseudomonadati</taxon>
        <taxon>Pseudomonadota</taxon>
        <taxon>Gammaproteobacteria</taxon>
        <taxon>Oceanospirillales</taxon>
        <taxon>Oceanospirillaceae</taxon>
        <taxon>Marinospirillum</taxon>
    </lineage>
</organism>
<protein>
    <submittedName>
        <fullName evidence="3">Cold shock protein, CspA family</fullName>
    </submittedName>
</protein>
<dbReference type="Proteomes" id="UP000199058">
    <property type="component" value="Unassembled WGS sequence"/>
</dbReference>
<dbReference type="GO" id="GO:0003676">
    <property type="term" value="F:nucleic acid binding"/>
    <property type="evidence" value="ECO:0007669"/>
    <property type="project" value="InterPro"/>
</dbReference>
<dbReference type="AlphaFoldDB" id="A0A1I1E182"/>
<sequence>MKGKIVSFVASKKFGFIDGEDGESYFLHVSKLKDKKQESQLIKGTPVSFDPVPTPKGLSATQVEVLPVHIGERLVSFFVAKGEPKHGKVIFKKKIETSFEDDKDKAFDHFKACAQEAGCNAVINFKPDRQTFEDGNYKYSSFSHIGELALVIEEYVCTSAEEAKKSKEEVQQAVQEAEKKANEVVQQEAELRTNQLSGCLGQLVVFVGIASIFYVII</sequence>
<dbReference type="InterPro" id="IPR002059">
    <property type="entry name" value="CSP_DNA-bd"/>
</dbReference>
<keyword evidence="1" id="KW-0175">Coiled coil</keyword>
<evidence type="ECO:0000259" key="2">
    <source>
        <dbReference type="PROSITE" id="PS51857"/>
    </source>
</evidence>
<proteinExistence type="predicted"/>
<dbReference type="SMART" id="SM00357">
    <property type="entry name" value="CSP"/>
    <property type="match status" value="1"/>
</dbReference>
<evidence type="ECO:0000313" key="4">
    <source>
        <dbReference type="Proteomes" id="UP000199058"/>
    </source>
</evidence>
<dbReference type="Gene3D" id="2.40.50.140">
    <property type="entry name" value="Nucleic acid-binding proteins"/>
    <property type="match status" value="1"/>
</dbReference>
<gene>
    <name evidence="3" type="ORF">SAMN05660443_0255</name>
</gene>
<dbReference type="RefSeq" id="WP_177203431.1">
    <property type="nucleotide sequence ID" value="NZ_FOLH01000001.1"/>
</dbReference>
<reference evidence="3 4" key="1">
    <citation type="submission" date="2016-10" db="EMBL/GenBank/DDBJ databases">
        <authorList>
            <person name="de Groot N.N."/>
        </authorList>
    </citation>
    <scope>NUCLEOTIDE SEQUENCE [LARGE SCALE GENOMIC DNA]</scope>
    <source>
        <strain evidence="3 4">DSM 18438</strain>
    </source>
</reference>
<dbReference type="InterPro" id="IPR011129">
    <property type="entry name" value="CSD"/>
</dbReference>
<evidence type="ECO:0000256" key="1">
    <source>
        <dbReference type="SAM" id="Coils"/>
    </source>
</evidence>